<evidence type="ECO:0008006" key="3">
    <source>
        <dbReference type="Google" id="ProtNLM"/>
    </source>
</evidence>
<proteinExistence type="predicted"/>
<comment type="caution">
    <text evidence="1">The sequence shown here is derived from an EMBL/GenBank/DDBJ whole genome shotgun (WGS) entry which is preliminary data.</text>
</comment>
<accession>A0A2N9VS72</accession>
<dbReference type="AlphaFoldDB" id="A0A2N9VS72"/>
<dbReference type="EMBL" id="MZMT01000053">
    <property type="protein sequence ID" value="PIO42340.1"/>
    <property type="molecule type" value="Genomic_DNA"/>
</dbReference>
<dbReference type="KEGG" id="pht:BLM14_14845"/>
<name>A0A2N9VS72_9HYPH</name>
<reference evidence="1 2" key="1">
    <citation type="journal article" date="2017" name="Int J Environ Stud">
        <title>Does the Miocene-Pliocene relict legume Oxytropis triphylla form nitrogen-fixing nodules with a combination of bacterial strains?</title>
        <authorList>
            <person name="Safronova V."/>
            <person name="Belimov A."/>
            <person name="Sazanova A."/>
            <person name="Kuznetsova I."/>
            <person name="Popova J."/>
            <person name="Andronov E."/>
            <person name="Verkhozina A."/>
            <person name="Tikhonovich I."/>
        </authorList>
    </citation>
    <scope>NUCLEOTIDE SEQUENCE [LARGE SCALE GENOMIC DNA]</scope>
    <source>
        <strain evidence="1 2">Tri-38</strain>
    </source>
</reference>
<evidence type="ECO:0000313" key="2">
    <source>
        <dbReference type="Proteomes" id="UP000232163"/>
    </source>
</evidence>
<dbReference type="InterPro" id="IPR021335">
    <property type="entry name" value="DUF2948"/>
</dbReference>
<dbReference type="RefSeq" id="WP_100000142.1">
    <property type="nucleotide sequence ID" value="NZ_CP017940.1"/>
</dbReference>
<gene>
    <name evidence="1" type="ORF">B5P45_25300</name>
</gene>
<sequence>MDTLKLIALDEEDLRILSAHLQDSVLKVGDIEYLVAEKKLVLGVNRFVWELAADGKRRRSFERRRTALLFDRVGNVKVTGIDRRHSNDILALLAINFIVEDAPSGIVELTFAAGKALRLEVEAIEAQLTDLGPAWETSFKPEHEA</sequence>
<dbReference type="Pfam" id="PF11164">
    <property type="entry name" value="DUF2948"/>
    <property type="match status" value="1"/>
</dbReference>
<protein>
    <recommendedName>
        <fullName evidence="3">DUF2948 domain-containing protein</fullName>
    </recommendedName>
</protein>
<dbReference type="Proteomes" id="UP000232163">
    <property type="component" value="Unassembled WGS sequence"/>
</dbReference>
<evidence type="ECO:0000313" key="1">
    <source>
        <dbReference type="EMBL" id="PIO42340.1"/>
    </source>
</evidence>
<organism evidence="1 2">
    <name type="scientific">Phyllobacterium zundukense</name>
    <dbReference type="NCBI Taxonomy" id="1867719"/>
    <lineage>
        <taxon>Bacteria</taxon>
        <taxon>Pseudomonadati</taxon>
        <taxon>Pseudomonadota</taxon>
        <taxon>Alphaproteobacteria</taxon>
        <taxon>Hyphomicrobiales</taxon>
        <taxon>Phyllobacteriaceae</taxon>
        <taxon>Phyllobacterium</taxon>
    </lineage>
</organism>
<dbReference type="OrthoDB" id="9806367at2"/>
<keyword evidence="2" id="KW-1185">Reference proteome</keyword>